<evidence type="ECO:0000256" key="1">
    <source>
        <dbReference type="PROSITE-ProRule" id="PRU00278"/>
    </source>
</evidence>
<feature type="region of interest" description="Disordered" evidence="2">
    <location>
        <begin position="247"/>
        <end position="278"/>
    </location>
</feature>
<dbReference type="PANTHER" id="PTHR47245:SF2">
    <property type="entry name" value="PEPTIDYL-PROLYL CIS-TRANS ISOMERASE HP_0175-RELATED"/>
    <property type="match status" value="1"/>
</dbReference>
<dbReference type="SUPFAM" id="SSF54534">
    <property type="entry name" value="FKBP-like"/>
    <property type="match status" value="1"/>
</dbReference>
<dbReference type="Pfam" id="PF13616">
    <property type="entry name" value="Rotamase_3"/>
    <property type="match status" value="1"/>
</dbReference>
<evidence type="ECO:0000313" key="4">
    <source>
        <dbReference type="EMBL" id="QDG54233.1"/>
    </source>
</evidence>
<keyword evidence="1" id="KW-0697">Rotamase</keyword>
<feature type="compositionally biased region" description="Basic and acidic residues" evidence="2">
    <location>
        <begin position="417"/>
        <end position="426"/>
    </location>
</feature>
<feature type="compositionally biased region" description="Basic and acidic residues" evidence="2">
    <location>
        <begin position="247"/>
        <end position="269"/>
    </location>
</feature>
<dbReference type="Gene3D" id="3.10.50.40">
    <property type="match status" value="1"/>
</dbReference>
<dbReference type="PROSITE" id="PS50198">
    <property type="entry name" value="PPIC_PPIASE_2"/>
    <property type="match status" value="1"/>
</dbReference>
<dbReference type="Proteomes" id="UP000315995">
    <property type="component" value="Chromosome"/>
</dbReference>
<dbReference type="EMBL" id="CP041186">
    <property type="protein sequence ID" value="QDG54233.1"/>
    <property type="molecule type" value="Genomic_DNA"/>
</dbReference>
<gene>
    <name evidence="4" type="ORF">FIV42_26860</name>
</gene>
<evidence type="ECO:0000313" key="5">
    <source>
        <dbReference type="Proteomes" id="UP000315995"/>
    </source>
</evidence>
<feature type="compositionally biased region" description="Gly residues" evidence="2">
    <location>
        <begin position="380"/>
        <end position="389"/>
    </location>
</feature>
<proteinExistence type="predicted"/>
<dbReference type="InterPro" id="IPR046357">
    <property type="entry name" value="PPIase_dom_sf"/>
</dbReference>
<dbReference type="InterPro" id="IPR050245">
    <property type="entry name" value="PrsA_foldase"/>
</dbReference>
<dbReference type="Pfam" id="PF13624">
    <property type="entry name" value="SurA_N_3"/>
    <property type="match status" value="1"/>
</dbReference>
<dbReference type="Gene3D" id="1.10.4030.10">
    <property type="entry name" value="Porin chaperone SurA, peptide-binding domain"/>
    <property type="match status" value="1"/>
</dbReference>
<dbReference type="InterPro" id="IPR027304">
    <property type="entry name" value="Trigger_fact/SurA_dom_sf"/>
</dbReference>
<dbReference type="AlphaFoldDB" id="A0A4Y6Q116"/>
<dbReference type="PANTHER" id="PTHR47245">
    <property type="entry name" value="PEPTIDYLPROLYL ISOMERASE"/>
    <property type="match status" value="1"/>
</dbReference>
<dbReference type="InterPro" id="IPR000297">
    <property type="entry name" value="PPIase_PpiC"/>
</dbReference>
<keyword evidence="1" id="KW-0413">Isomerase</keyword>
<organism evidence="4 5">
    <name type="scientific">Persicimonas caeni</name>
    <dbReference type="NCBI Taxonomy" id="2292766"/>
    <lineage>
        <taxon>Bacteria</taxon>
        <taxon>Deltaproteobacteria</taxon>
        <taxon>Bradymonadales</taxon>
        <taxon>Bradymonadaceae</taxon>
        <taxon>Persicimonas</taxon>
    </lineage>
</organism>
<reference evidence="4 5" key="1">
    <citation type="submission" date="2019-06" db="EMBL/GenBank/DDBJ databases">
        <title>Persicimonas caeni gen. nov., sp. nov., a predatory bacterium isolated from solar saltern.</title>
        <authorList>
            <person name="Wang S."/>
        </authorList>
    </citation>
    <scope>NUCLEOTIDE SEQUENCE [LARGE SCALE GENOMIC DNA]</scope>
    <source>
        <strain evidence="4 5">YN101</strain>
    </source>
</reference>
<feature type="region of interest" description="Disordered" evidence="2">
    <location>
        <begin position="374"/>
        <end position="433"/>
    </location>
</feature>
<evidence type="ECO:0000259" key="3">
    <source>
        <dbReference type="PROSITE" id="PS50198"/>
    </source>
</evidence>
<name>A0A4Y6Q116_PERCE</name>
<feature type="domain" description="PpiC" evidence="3">
    <location>
        <begin position="218"/>
        <end position="320"/>
    </location>
</feature>
<dbReference type="PROSITE" id="PS01096">
    <property type="entry name" value="PPIC_PPIASE_1"/>
    <property type="match status" value="1"/>
</dbReference>
<feature type="region of interest" description="Disordered" evidence="2">
    <location>
        <begin position="41"/>
        <end position="79"/>
    </location>
</feature>
<accession>A0A4Y6Q116</accession>
<accession>A0A5B8YCF9</accession>
<keyword evidence="5" id="KW-1185">Reference proteome</keyword>
<evidence type="ECO:0000256" key="2">
    <source>
        <dbReference type="SAM" id="MobiDB-lite"/>
    </source>
</evidence>
<dbReference type="InterPro" id="IPR023058">
    <property type="entry name" value="PPIase_PpiC_CS"/>
</dbReference>
<feature type="compositionally biased region" description="Low complexity" evidence="2">
    <location>
        <begin position="390"/>
        <end position="414"/>
    </location>
</feature>
<sequence length="433" mass="48724">MHLRTCEQRQGAFMDRCKMLLLALAAIVGLGLATGCDQKVKDDAKEEKAEAKAAEDDKKEDGAKEQAKTDGPPLEATGPVAVVDGTEITAERFNEAVERRTKAMGGRMPPPMANMMKKRTVDRLIDEHLIDQKLEGAKVEVEPKEVDEEFNKFKERFPNEKAFESFLTRNGITADKMKENLQKDLKLRKLLEDKYGIEVTEKDAKDYYEKNEARFEQPEQVKARHILIKTEKGADQAALDKAKKRAEDLAKEAKKSGTDFAKLAEEKSEGPSASRGGDLGFFTRRRMVPEFSEAAFNMKPGEISDPVKTQFGYHVIKVEEKKEAGKVPYDEAKEKIMMQLERQKFRKAMKQFLAELKKDVKIERKEDNIKVNVSADAAQGGPGMMGGGKMQQMQLQKALQKKLQQQQQQKQQGGDSKGSDPTKLKLQEPNLGK</sequence>
<feature type="compositionally biased region" description="Basic and acidic residues" evidence="2">
    <location>
        <begin position="41"/>
        <end position="68"/>
    </location>
</feature>
<dbReference type="OrthoDB" id="14196at2"/>
<dbReference type="SUPFAM" id="SSF109998">
    <property type="entry name" value="Triger factor/SurA peptide-binding domain-like"/>
    <property type="match status" value="1"/>
</dbReference>
<protein>
    <recommendedName>
        <fullName evidence="3">PpiC domain-containing protein</fullName>
    </recommendedName>
</protein>
<dbReference type="GO" id="GO:0003755">
    <property type="term" value="F:peptidyl-prolyl cis-trans isomerase activity"/>
    <property type="evidence" value="ECO:0007669"/>
    <property type="project" value="UniProtKB-KW"/>
</dbReference>